<comment type="cofactor">
    <cofactor evidence="9">
        <name>Zn(2+)</name>
        <dbReference type="ChEBI" id="CHEBI:29105"/>
    </cofactor>
    <text evidence="9">Binds 2 Zn(2+) ions.</text>
</comment>
<evidence type="ECO:0000256" key="3">
    <source>
        <dbReference type="ARBA" id="ARBA00022553"/>
    </source>
</evidence>
<dbReference type="AlphaFoldDB" id="A0A5N5SS08"/>
<dbReference type="Gene3D" id="3.40.720.10">
    <property type="entry name" value="Alkaline Phosphatase, subunit A"/>
    <property type="match status" value="1"/>
</dbReference>
<dbReference type="SMART" id="SM00098">
    <property type="entry name" value="alkPPc"/>
    <property type="match status" value="1"/>
</dbReference>
<sequence>MMKQLWLVFVWLLSCFSLSNQLDPNKRFPSPYGEKEKESKFWYSKAEEELKTALSRRFNTKTAKNVIIFLGDGMGVTVSTVGRIYKGQKKGFSGAEEYLAWEKFPDVSLIKTYNIDKQVPDSASTATAYLCGVKGNHKTIGVNANVQANNCTASLDPENRPDSILKWSQDVGKGTGVVTTTRITHATPTGTYGHIPHREWECDSSLPQEAKVKGCKDIARQLVEDLPGKNINVLLAGGRDPMGATLQEDGESSCKREDGRNLADEWISDKTKAGKSAVYVTNTEEFREVDPAKEDYILGLFKGSHMDYSYYRDKSPKGSPSIKEMTELAIKRLQREPKGFFLLVEGGKIDVAMHATKPRLALDDLVDFDEAVQAALNLVDLEETLVIVTADHSHTMTMNGYPSRDNNILGTTTYEWVTDKMPYTTLLFTDGFRSNFHLGWQTALKGGEYCRLNMQQL</sequence>
<feature type="binding site" evidence="9">
    <location>
        <position position="72"/>
    </location>
    <ligand>
        <name>Zn(2+)</name>
        <dbReference type="ChEBI" id="CHEBI:29105"/>
        <label>2</label>
    </ligand>
</feature>
<feature type="signal peptide" evidence="12">
    <location>
        <begin position="1"/>
        <end position="21"/>
    </location>
</feature>
<feature type="binding site" evidence="9">
    <location>
        <position position="187"/>
    </location>
    <ligand>
        <name>Mg(2+)</name>
        <dbReference type="ChEBI" id="CHEBI:18420"/>
    </ligand>
</feature>
<evidence type="ECO:0000256" key="7">
    <source>
        <dbReference type="ARBA" id="ARBA00022842"/>
    </source>
</evidence>
<keyword evidence="4 9" id="KW-0479">Metal-binding</keyword>
<feature type="binding site" evidence="9">
    <location>
        <position position="392"/>
    </location>
    <ligand>
        <name>Zn(2+)</name>
        <dbReference type="ChEBI" id="CHEBI:29105"/>
        <label>2</label>
    </ligand>
</feature>
<evidence type="ECO:0000256" key="9">
    <source>
        <dbReference type="PIRSR" id="PIRSR601952-2"/>
    </source>
</evidence>
<dbReference type="PROSITE" id="PS51257">
    <property type="entry name" value="PROKAR_LIPOPROTEIN"/>
    <property type="match status" value="1"/>
</dbReference>
<accession>A0A5N5SS08</accession>
<keyword evidence="14" id="KW-1185">Reference proteome</keyword>
<proteinExistence type="inferred from homology"/>
<reference evidence="13 14" key="1">
    <citation type="journal article" date="2019" name="PLoS Biol.">
        <title>Sex chromosomes control vertical transmission of feminizing Wolbachia symbionts in an isopod.</title>
        <authorList>
            <person name="Becking T."/>
            <person name="Chebbi M.A."/>
            <person name="Giraud I."/>
            <person name="Moumen B."/>
            <person name="Laverre T."/>
            <person name="Caubet Y."/>
            <person name="Peccoud J."/>
            <person name="Gilbert C."/>
            <person name="Cordaux R."/>
        </authorList>
    </citation>
    <scope>NUCLEOTIDE SEQUENCE [LARGE SCALE GENOMIC DNA]</scope>
    <source>
        <strain evidence="13">ANa2</strain>
        <tissue evidence="13">Whole body excluding digestive tract and cuticle</tissue>
    </source>
</reference>
<comment type="similarity">
    <text evidence="1 10">Belongs to the alkaline phosphatase family.</text>
</comment>
<dbReference type="InterPro" id="IPR017850">
    <property type="entry name" value="Alkaline_phosphatase_core_sf"/>
</dbReference>
<name>A0A5N5SS08_9CRUS</name>
<comment type="catalytic activity">
    <reaction evidence="11">
        <text>a phosphate monoester + H2O = an alcohol + phosphate</text>
        <dbReference type="Rhea" id="RHEA:15017"/>
        <dbReference type="ChEBI" id="CHEBI:15377"/>
        <dbReference type="ChEBI" id="CHEBI:30879"/>
        <dbReference type="ChEBI" id="CHEBI:43474"/>
        <dbReference type="ChEBI" id="CHEBI:67140"/>
        <dbReference type="EC" id="3.1.3.1"/>
    </reaction>
</comment>
<evidence type="ECO:0000256" key="5">
    <source>
        <dbReference type="ARBA" id="ARBA00022801"/>
    </source>
</evidence>
<protein>
    <recommendedName>
        <fullName evidence="2 11">Alkaline phosphatase</fullName>
        <ecNumber evidence="2 11">3.1.3.1</ecNumber>
    </recommendedName>
</protein>
<dbReference type="Pfam" id="PF00245">
    <property type="entry name" value="Alk_phosphatase"/>
    <property type="match status" value="1"/>
</dbReference>
<evidence type="ECO:0000256" key="12">
    <source>
        <dbReference type="SAM" id="SignalP"/>
    </source>
</evidence>
<dbReference type="GO" id="GO:0046872">
    <property type="term" value="F:metal ion binding"/>
    <property type="evidence" value="ECO:0007669"/>
    <property type="project" value="UniProtKB-KW"/>
</dbReference>
<feature type="binding site" evidence="9">
    <location>
        <position position="350"/>
    </location>
    <ligand>
        <name>Zn(2+)</name>
        <dbReference type="ChEBI" id="CHEBI:29105"/>
        <label>2</label>
    </ligand>
</feature>
<keyword evidence="12" id="KW-0732">Signal</keyword>
<dbReference type="PANTHER" id="PTHR11596:SF5">
    <property type="entry name" value="ALKALINE PHOSPHATASE"/>
    <property type="match status" value="1"/>
</dbReference>
<dbReference type="PROSITE" id="PS00123">
    <property type="entry name" value="ALKALINE_PHOSPHATASE"/>
    <property type="match status" value="1"/>
</dbReference>
<evidence type="ECO:0000313" key="14">
    <source>
        <dbReference type="Proteomes" id="UP000326759"/>
    </source>
</evidence>
<dbReference type="PRINTS" id="PR00113">
    <property type="entry name" value="ALKPHPHTASE"/>
</dbReference>
<feature type="binding site" evidence="9">
    <location>
        <position position="345"/>
    </location>
    <ligand>
        <name>Mg(2+)</name>
        <dbReference type="ChEBI" id="CHEBI:18420"/>
    </ligand>
</feature>
<organism evidence="13 14">
    <name type="scientific">Armadillidium nasatum</name>
    <dbReference type="NCBI Taxonomy" id="96803"/>
    <lineage>
        <taxon>Eukaryota</taxon>
        <taxon>Metazoa</taxon>
        <taxon>Ecdysozoa</taxon>
        <taxon>Arthropoda</taxon>
        <taxon>Crustacea</taxon>
        <taxon>Multicrustacea</taxon>
        <taxon>Malacostraca</taxon>
        <taxon>Eumalacostraca</taxon>
        <taxon>Peracarida</taxon>
        <taxon>Isopoda</taxon>
        <taxon>Oniscidea</taxon>
        <taxon>Crinocheta</taxon>
        <taxon>Armadillidiidae</taxon>
        <taxon>Armadillidium</taxon>
    </lineage>
</organism>
<feature type="binding site" evidence="9">
    <location>
        <position position="354"/>
    </location>
    <ligand>
        <name>Zn(2+)</name>
        <dbReference type="ChEBI" id="CHEBI:29105"/>
        <label>2</label>
    </ligand>
</feature>
<dbReference type="InterPro" id="IPR018299">
    <property type="entry name" value="Alkaline_phosphatase_AS"/>
</dbReference>
<keyword evidence="3" id="KW-0597">Phosphoprotein</keyword>
<keyword evidence="5 11" id="KW-0378">Hydrolase</keyword>
<keyword evidence="7 9" id="KW-0460">Magnesium</keyword>
<feature type="binding site" evidence="9">
    <location>
        <position position="391"/>
    </location>
    <ligand>
        <name>Zn(2+)</name>
        <dbReference type="ChEBI" id="CHEBI:29105"/>
        <label>2</label>
    </ligand>
</feature>
<dbReference type="GO" id="GO:0004035">
    <property type="term" value="F:alkaline phosphatase activity"/>
    <property type="evidence" value="ECO:0007669"/>
    <property type="project" value="UniProtKB-EC"/>
</dbReference>
<evidence type="ECO:0000256" key="11">
    <source>
        <dbReference type="RuleBase" id="RU003947"/>
    </source>
</evidence>
<dbReference type="CDD" id="cd16012">
    <property type="entry name" value="ALP"/>
    <property type="match status" value="1"/>
</dbReference>
<dbReference type="EMBL" id="SEYY01020843">
    <property type="protein sequence ID" value="KAB7496975.1"/>
    <property type="molecule type" value="Genomic_DNA"/>
</dbReference>
<evidence type="ECO:0000256" key="6">
    <source>
        <dbReference type="ARBA" id="ARBA00022833"/>
    </source>
</evidence>
<dbReference type="EC" id="3.1.3.1" evidence="2 11"/>
<comment type="cofactor">
    <cofactor evidence="9">
        <name>Mg(2+)</name>
        <dbReference type="ChEBI" id="CHEBI:18420"/>
    </cofactor>
    <text evidence="9">Binds 1 Mg(2+) ion.</text>
</comment>
<feature type="binding site" evidence="9">
    <location>
        <position position="185"/>
    </location>
    <ligand>
        <name>Mg(2+)</name>
        <dbReference type="ChEBI" id="CHEBI:18420"/>
    </ligand>
</feature>
<dbReference type="OrthoDB" id="5818554at2759"/>
<evidence type="ECO:0000256" key="2">
    <source>
        <dbReference type="ARBA" id="ARBA00012647"/>
    </source>
</evidence>
<evidence type="ECO:0000256" key="4">
    <source>
        <dbReference type="ARBA" id="ARBA00022723"/>
    </source>
</evidence>
<gene>
    <name evidence="13" type="primary">ALPL_1</name>
    <name evidence="13" type="ORF">Anas_04542</name>
</gene>
<feature type="binding site" evidence="9">
    <location>
        <position position="72"/>
    </location>
    <ligand>
        <name>Mg(2+)</name>
        <dbReference type="ChEBI" id="CHEBI:18420"/>
    </ligand>
</feature>
<evidence type="ECO:0000256" key="1">
    <source>
        <dbReference type="ARBA" id="ARBA00005984"/>
    </source>
</evidence>
<dbReference type="SUPFAM" id="SSF53649">
    <property type="entry name" value="Alkaline phosphatase-like"/>
    <property type="match status" value="1"/>
</dbReference>
<comment type="caution">
    <text evidence="13">The sequence shown here is derived from an EMBL/GenBank/DDBJ whole genome shotgun (WGS) entry which is preliminary data.</text>
</comment>
<feature type="chain" id="PRO_5024429184" description="Alkaline phosphatase" evidence="12">
    <location>
        <begin position="22"/>
        <end position="457"/>
    </location>
</feature>
<evidence type="ECO:0000256" key="8">
    <source>
        <dbReference type="PIRSR" id="PIRSR601952-1"/>
    </source>
</evidence>
<evidence type="ECO:0000313" key="13">
    <source>
        <dbReference type="EMBL" id="KAB7496975.1"/>
    </source>
</evidence>
<dbReference type="PANTHER" id="PTHR11596">
    <property type="entry name" value="ALKALINE PHOSPHATASE"/>
    <property type="match status" value="1"/>
</dbReference>
<evidence type="ECO:0000256" key="10">
    <source>
        <dbReference type="RuleBase" id="RU003946"/>
    </source>
</evidence>
<keyword evidence="6 9" id="KW-0862">Zinc</keyword>
<feature type="active site" description="Phosphoserine intermediate" evidence="8">
    <location>
        <position position="122"/>
    </location>
</feature>
<dbReference type="InterPro" id="IPR001952">
    <property type="entry name" value="Alkaline_phosphatase"/>
</dbReference>
<dbReference type="Proteomes" id="UP000326759">
    <property type="component" value="Unassembled WGS sequence"/>
</dbReference>